<keyword evidence="1" id="KW-0812">Transmembrane</keyword>
<name>A0A2N6K2B9_FISMU</name>
<proteinExistence type="predicted"/>
<accession>A0A2N6K2B9</accession>
<evidence type="ECO:0000256" key="1">
    <source>
        <dbReference type="SAM" id="Phobius"/>
    </source>
</evidence>
<dbReference type="SUPFAM" id="SSF48452">
    <property type="entry name" value="TPR-like"/>
    <property type="match status" value="1"/>
</dbReference>
<dbReference type="InterPro" id="IPR011990">
    <property type="entry name" value="TPR-like_helical_dom_sf"/>
</dbReference>
<evidence type="ECO:0008006" key="4">
    <source>
        <dbReference type="Google" id="ProtNLM"/>
    </source>
</evidence>
<sequence>MAGSGEEYVIARQKKIERFKKILTWVSIVSFVGSGAFAIVPTLENATQNSQPKTDSIEVSLQQQSKGFEVVLQREPENRTALEGLVKTRIQLGDLKGAVAPLEKLVKLNPERQDYKDALDGLKKQVDNKEKAK</sequence>
<dbReference type="Proteomes" id="UP000235036">
    <property type="component" value="Unassembled WGS sequence"/>
</dbReference>
<protein>
    <recommendedName>
        <fullName evidence="4">Tetratricopeptide repeat protein</fullName>
    </recommendedName>
</protein>
<reference evidence="2 3" key="1">
    <citation type="submission" date="2017-08" db="EMBL/GenBank/DDBJ databases">
        <title>Genomes of Fischerella (Mastigocladus) sp. strains.</title>
        <authorList>
            <person name="Miller S.R."/>
        </authorList>
    </citation>
    <scope>NUCLEOTIDE SEQUENCE [LARGE SCALE GENOMIC DNA]</scope>
    <source>
        <strain evidence="2 3">CCMEE 5323</strain>
    </source>
</reference>
<evidence type="ECO:0000313" key="2">
    <source>
        <dbReference type="EMBL" id="PLZ89143.1"/>
    </source>
</evidence>
<dbReference type="AlphaFoldDB" id="A0A2N6K2B9"/>
<feature type="transmembrane region" description="Helical" evidence="1">
    <location>
        <begin position="22"/>
        <end position="43"/>
    </location>
</feature>
<keyword evidence="1" id="KW-0472">Membrane</keyword>
<dbReference type="EMBL" id="NRQW01000300">
    <property type="protein sequence ID" value="PLZ89143.1"/>
    <property type="molecule type" value="Genomic_DNA"/>
</dbReference>
<keyword evidence="3" id="KW-1185">Reference proteome</keyword>
<dbReference type="Gene3D" id="1.25.40.10">
    <property type="entry name" value="Tetratricopeptide repeat domain"/>
    <property type="match status" value="1"/>
</dbReference>
<gene>
    <name evidence="2" type="ORF">CEN44_13760</name>
</gene>
<comment type="caution">
    <text evidence="2">The sequence shown here is derived from an EMBL/GenBank/DDBJ whole genome shotgun (WGS) entry which is preliminary data.</text>
</comment>
<keyword evidence="1" id="KW-1133">Transmembrane helix</keyword>
<dbReference type="RefSeq" id="WP_016866445.1">
    <property type="nucleotide sequence ID" value="NZ_CAWNVR010000400.1"/>
</dbReference>
<evidence type="ECO:0000313" key="3">
    <source>
        <dbReference type="Proteomes" id="UP000235036"/>
    </source>
</evidence>
<organism evidence="2 3">
    <name type="scientific">Fischerella muscicola CCMEE 5323</name>
    <dbReference type="NCBI Taxonomy" id="2019572"/>
    <lineage>
        <taxon>Bacteria</taxon>
        <taxon>Bacillati</taxon>
        <taxon>Cyanobacteriota</taxon>
        <taxon>Cyanophyceae</taxon>
        <taxon>Nostocales</taxon>
        <taxon>Hapalosiphonaceae</taxon>
        <taxon>Fischerella</taxon>
    </lineage>
</organism>